<dbReference type="Proteomes" id="UP000785679">
    <property type="component" value="Unassembled WGS sequence"/>
</dbReference>
<evidence type="ECO:0000256" key="8">
    <source>
        <dbReference type="PROSITE-ProRule" id="PRU00221"/>
    </source>
</evidence>
<dbReference type="InterPro" id="IPR037363">
    <property type="entry name" value="Sec13/Seh1_fam"/>
</dbReference>
<dbReference type="AlphaFoldDB" id="A0A8J8T159"/>
<dbReference type="GO" id="GO:0031080">
    <property type="term" value="C:nuclear pore outer ring"/>
    <property type="evidence" value="ECO:0007669"/>
    <property type="project" value="TreeGrafter"/>
</dbReference>
<evidence type="ECO:0000313" key="10">
    <source>
        <dbReference type="Proteomes" id="UP000785679"/>
    </source>
</evidence>
<dbReference type="OrthoDB" id="364224at2759"/>
<dbReference type="GO" id="GO:0035859">
    <property type="term" value="C:Seh1-associated complex"/>
    <property type="evidence" value="ECO:0007669"/>
    <property type="project" value="TreeGrafter"/>
</dbReference>
<dbReference type="PANTHER" id="PTHR11024:SF3">
    <property type="entry name" value="NUCLEOPORIN SEH1"/>
    <property type="match status" value="1"/>
</dbReference>
<dbReference type="GO" id="GO:1904263">
    <property type="term" value="P:positive regulation of TORC1 signaling"/>
    <property type="evidence" value="ECO:0007669"/>
    <property type="project" value="TreeGrafter"/>
</dbReference>
<dbReference type="SUPFAM" id="SSF50978">
    <property type="entry name" value="WD40 repeat-like"/>
    <property type="match status" value="1"/>
</dbReference>
<keyword evidence="6" id="KW-0653">Protein transport</keyword>
<dbReference type="GO" id="GO:0005198">
    <property type="term" value="F:structural molecule activity"/>
    <property type="evidence" value="ECO:0007669"/>
    <property type="project" value="InterPro"/>
</dbReference>
<keyword evidence="4 8" id="KW-0853">WD repeat</keyword>
<keyword evidence="3" id="KW-0813">Transport</keyword>
<dbReference type="InterPro" id="IPR001680">
    <property type="entry name" value="WD40_rpt"/>
</dbReference>
<dbReference type="PROSITE" id="PS50082">
    <property type="entry name" value="WD_REPEATS_2"/>
    <property type="match status" value="2"/>
</dbReference>
<dbReference type="PROSITE" id="PS50294">
    <property type="entry name" value="WD_REPEATS_REGION"/>
    <property type="match status" value="1"/>
</dbReference>
<organism evidence="9 10">
    <name type="scientific">Halteria grandinella</name>
    <dbReference type="NCBI Taxonomy" id="5974"/>
    <lineage>
        <taxon>Eukaryota</taxon>
        <taxon>Sar</taxon>
        <taxon>Alveolata</taxon>
        <taxon>Ciliophora</taxon>
        <taxon>Intramacronucleata</taxon>
        <taxon>Spirotrichea</taxon>
        <taxon>Stichotrichia</taxon>
        <taxon>Sporadotrichida</taxon>
        <taxon>Halteriidae</taxon>
        <taxon>Halteria</taxon>
    </lineage>
</organism>
<comment type="caution">
    <text evidence="9">The sequence shown here is derived from an EMBL/GenBank/DDBJ whole genome shotgun (WGS) entry which is preliminary data.</text>
</comment>
<keyword evidence="7" id="KW-0539">Nucleus</keyword>
<evidence type="ECO:0008006" key="11">
    <source>
        <dbReference type="Google" id="ProtNLM"/>
    </source>
</evidence>
<name>A0A8J8T159_HALGN</name>
<reference evidence="9" key="1">
    <citation type="submission" date="2019-06" db="EMBL/GenBank/DDBJ databases">
        <authorList>
            <person name="Zheng W."/>
        </authorList>
    </citation>
    <scope>NUCLEOTIDE SEQUENCE</scope>
    <source>
        <strain evidence="9">QDHG01</strain>
    </source>
</reference>
<evidence type="ECO:0000256" key="1">
    <source>
        <dbReference type="ARBA" id="ARBA00004259"/>
    </source>
</evidence>
<dbReference type="Gene3D" id="2.130.10.10">
    <property type="entry name" value="YVTN repeat-like/Quinoprotein amine dehydrogenase"/>
    <property type="match status" value="1"/>
</dbReference>
<gene>
    <name evidence="9" type="ORF">FGO68_gene11869</name>
</gene>
<keyword evidence="5" id="KW-0677">Repeat</keyword>
<dbReference type="InterPro" id="IPR015943">
    <property type="entry name" value="WD40/YVTN_repeat-like_dom_sf"/>
</dbReference>
<accession>A0A8J8T159</accession>
<evidence type="ECO:0000256" key="4">
    <source>
        <dbReference type="ARBA" id="ARBA00022574"/>
    </source>
</evidence>
<feature type="repeat" description="WD" evidence="8">
    <location>
        <begin position="105"/>
        <end position="139"/>
    </location>
</feature>
<feature type="repeat" description="WD" evidence="8">
    <location>
        <begin position="26"/>
        <end position="58"/>
    </location>
</feature>
<dbReference type="GO" id="GO:0034198">
    <property type="term" value="P:cellular response to amino acid starvation"/>
    <property type="evidence" value="ECO:0007669"/>
    <property type="project" value="TreeGrafter"/>
</dbReference>
<comment type="subcellular location">
    <subcellularLocation>
        <location evidence="1">Nucleus envelope</location>
    </subcellularLocation>
</comment>
<dbReference type="EMBL" id="RRYP01011412">
    <property type="protein sequence ID" value="TNV77751.1"/>
    <property type="molecule type" value="Genomic_DNA"/>
</dbReference>
<dbReference type="PANTHER" id="PTHR11024">
    <property type="entry name" value="NUCLEAR PORE COMPLEX PROTEIN SEC13 / SEH1 FAMILY MEMBER"/>
    <property type="match status" value="1"/>
</dbReference>
<dbReference type="Pfam" id="PF00400">
    <property type="entry name" value="WD40"/>
    <property type="match status" value="3"/>
</dbReference>
<dbReference type="GO" id="GO:0015031">
    <property type="term" value="P:protein transport"/>
    <property type="evidence" value="ECO:0007669"/>
    <property type="project" value="UniProtKB-KW"/>
</dbReference>
<protein>
    <recommendedName>
        <fullName evidence="11">Nucleoporin SEH1</fullName>
    </recommendedName>
</protein>
<evidence type="ECO:0000256" key="3">
    <source>
        <dbReference type="ARBA" id="ARBA00022448"/>
    </source>
</evidence>
<dbReference type="SMART" id="SM00320">
    <property type="entry name" value="WD40"/>
    <property type="match status" value="4"/>
</dbReference>
<dbReference type="InterPro" id="IPR036322">
    <property type="entry name" value="WD40_repeat_dom_sf"/>
</dbReference>
<evidence type="ECO:0000256" key="6">
    <source>
        <dbReference type="ARBA" id="ARBA00022927"/>
    </source>
</evidence>
<proteinExistence type="inferred from homology"/>
<sequence length="387" mass="43155">MMMQQQQRLLQQAAQLQQQAMLSSFPLQHDDYVHDIAFDFSGKRIATCSSDQKIRVWEKKQKLVGASGGASGNAGMSQSGETSAFGCAQEQYVVEWELVEELSKQNSHSAAVQRVQWADSEFGSILASSSFDKQVFIWEEIETKDVNKQQWVKRINFMEKEAILDIKFAPKHWGLTLAIALADGTIKMQTSKDLSNLTQWSELCVIKLAQGLPGLGCNCLSWNPAFDEPQMFAVGCSITAQQSDPLSSVDHRENLLQIYIKEQMAPGFTLYSAKFPIHPHTSTVNDVAWAPLMGRSFHMIASCSKERVVVWKVTVRDIFQGEAGLYKDPIIEPMLNAEAHRGGEVWRLSWNLLGTCVASSGDDGAVRLWKKSVKSGFTQIACLQANQ</sequence>
<keyword evidence="10" id="KW-1185">Reference proteome</keyword>
<evidence type="ECO:0000256" key="2">
    <source>
        <dbReference type="ARBA" id="ARBA00010102"/>
    </source>
</evidence>
<evidence type="ECO:0000256" key="7">
    <source>
        <dbReference type="ARBA" id="ARBA00023242"/>
    </source>
</evidence>
<evidence type="ECO:0000256" key="5">
    <source>
        <dbReference type="ARBA" id="ARBA00022737"/>
    </source>
</evidence>
<evidence type="ECO:0000313" key="9">
    <source>
        <dbReference type="EMBL" id="TNV77751.1"/>
    </source>
</evidence>
<comment type="similarity">
    <text evidence="2">Belongs to the WD repeat SEC13 family.</text>
</comment>